<reference evidence="2 3" key="1">
    <citation type="journal article" date="2016" name="Front. Microbiol.">
        <title>Comprehensive Phylogenetic Analysis of Bovine Non-aureus Staphylococci Species Based on Whole-Genome Sequencing.</title>
        <authorList>
            <person name="Naushad S."/>
            <person name="Barkema H.W."/>
            <person name="Luby C."/>
            <person name="Condas L.A."/>
            <person name="Nobrega D.B."/>
            <person name="Carson D.A."/>
            <person name="De Buck J."/>
        </authorList>
    </citation>
    <scope>NUCLEOTIDE SEQUENCE [LARGE SCALE GENOMIC DNA]</scope>
    <source>
        <strain evidence="2 3">SNUC 993</strain>
    </source>
</reference>
<evidence type="ECO:0000313" key="2">
    <source>
        <dbReference type="EMBL" id="PTH16825.1"/>
    </source>
</evidence>
<protein>
    <recommendedName>
        <fullName evidence="4">Phage protein</fullName>
    </recommendedName>
</protein>
<gene>
    <name evidence="2" type="ORF">BU607_07960</name>
</gene>
<keyword evidence="3" id="KW-1185">Reference proteome</keyword>
<keyword evidence="1" id="KW-0812">Transmembrane</keyword>
<sequence length="84" mass="9757">MKWLIWIINLLNYVILAGLIVINYNQLSYIGLHIVEYFWIACSLLTVISIIAYFLTKKESFLASMLLNLFNIIVIGTLLLVFLF</sequence>
<comment type="caution">
    <text evidence="2">The sequence shown here is derived from an EMBL/GenBank/DDBJ whole genome shotgun (WGS) entry which is preliminary data.</text>
</comment>
<feature type="transmembrane region" description="Helical" evidence="1">
    <location>
        <begin position="6"/>
        <end position="25"/>
    </location>
</feature>
<feature type="transmembrane region" description="Helical" evidence="1">
    <location>
        <begin position="61"/>
        <end position="83"/>
    </location>
</feature>
<feature type="transmembrane region" description="Helical" evidence="1">
    <location>
        <begin position="37"/>
        <end position="55"/>
    </location>
</feature>
<dbReference type="EMBL" id="PZDI01000038">
    <property type="protein sequence ID" value="PTH16825.1"/>
    <property type="molecule type" value="Genomic_DNA"/>
</dbReference>
<dbReference type="RefSeq" id="WP_107392944.1">
    <property type="nucleotide sequence ID" value="NZ_JAHCOE010000008.1"/>
</dbReference>
<evidence type="ECO:0000256" key="1">
    <source>
        <dbReference type="SAM" id="Phobius"/>
    </source>
</evidence>
<organism evidence="2 3">
    <name type="scientific">Staphylococcus auricularis</name>
    <dbReference type="NCBI Taxonomy" id="29379"/>
    <lineage>
        <taxon>Bacteria</taxon>
        <taxon>Bacillati</taxon>
        <taxon>Bacillota</taxon>
        <taxon>Bacilli</taxon>
        <taxon>Bacillales</taxon>
        <taxon>Staphylococcaceae</taxon>
        <taxon>Staphylococcus</taxon>
    </lineage>
</organism>
<accession>A0ABX5IDC0</accession>
<keyword evidence="1" id="KW-0472">Membrane</keyword>
<proteinExistence type="predicted"/>
<evidence type="ECO:0000313" key="3">
    <source>
        <dbReference type="Proteomes" id="UP000242694"/>
    </source>
</evidence>
<evidence type="ECO:0008006" key="4">
    <source>
        <dbReference type="Google" id="ProtNLM"/>
    </source>
</evidence>
<keyword evidence="1" id="KW-1133">Transmembrane helix</keyword>
<name>A0ABX5IDC0_9STAP</name>
<dbReference type="Proteomes" id="UP000242694">
    <property type="component" value="Unassembled WGS sequence"/>
</dbReference>